<feature type="binding site" evidence="3">
    <location>
        <begin position="202"/>
        <end position="204"/>
    </location>
    <ligand>
        <name>NAD(+)</name>
        <dbReference type="ChEBI" id="CHEBI:57540"/>
    </ligand>
</feature>
<feature type="active site" description="Proton acceptor" evidence="3 4">
    <location>
        <position position="126"/>
    </location>
</feature>
<dbReference type="InterPro" id="IPR027546">
    <property type="entry name" value="Sirtuin_class_III"/>
</dbReference>
<evidence type="ECO:0000313" key="6">
    <source>
        <dbReference type="EMBL" id="GAA5091944.1"/>
    </source>
</evidence>
<dbReference type="NCBIfam" id="NF001753">
    <property type="entry name" value="PRK00481.1-3"/>
    <property type="match status" value="1"/>
</dbReference>
<comment type="catalytic activity">
    <reaction evidence="3">
        <text>N(6)-acetyl-L-lysyl-[protein] + NAD(+) + H2O = 2''-O-acetyl-ADP-D-ribose + nicotinamide + L-lysyl-[protein]</text>
        <dbReference type="Rhea" id="RHEA:43636"/>
        <dbReference type="Rhea" id="RHEA-COMP:9752"/>
        <dbReference type="Rhea" id="RHEA-COMP:10731"/>
        <dbReference type="ChEBI" id="CHEBI:15377"/>
        <dbReference type="ChEBI" id="CHEBI:17154"/>
        <dbReference type="ChEBI" id="CHEBI:29969"/>
        <dbReference type="ChEBI" id="CHEBI:57540"/>
        <dbReference type="ChEBI" id="CHEBI:61930"/>
        <dbReference type="ChEBI" id="CHEBI:83767"/>
        <dbReference type="EC" id="2.3.1.286"/>
    </reaction>
</comment>
<dbReference type="PANTHER" id="PTHR11085:SF10">
    <property type="entry name" value="NAD-DEPENDENT PROTEIN DEACYLASE SIRTUIN-5, MITOCHONDRIAL-RELATED"/>
    <property type="match status" value="1"/>
</dbReference>
<comment type="caution">
    <text evidence="6">The sequence shown here is derived from an EMBL/GenBank/DDBJ whole genome shotgun (WGS) entry which is preliminary data.</text>
</comment>
<sequence>MFYLIERVYMINDELMNTIGQARRILIFSGAGMSAESGVPTFRDELTGLWEQYDPMDLATPEAFERDPALVWGWYMWRRQQVAAVEPNAGHRAIAAWQRIYPLRIVTQNVDDLHERAGSYGVVHVHGELFASHCYRCRAPHKPTALEETSEQIGQPIDPPHCKLCGGLVRPSVVWFGEALDEASLRAAIYEAENSDLVLAIGTSGLVQPAALVPQWAKDQGAQVIQINPNPTALDELCDINIRSTAAHVLPQIVEKLGIHN</sequence>
<feature type="binding site" evidence="3">
    <location>
        <position position="75"/>
    </location>
    <ligand>
        <name>substrate</name>
    </ligand>
</feature>
<feature type="binding site" evidence="3 4">
    <location>
        <position position="162"/>
    </location>
    <ligand>
        <name>Zn(2+)</name>
        <dbReference type="ChEBI" id="CHEBI:29105"/>
    </ligand>
</feature>
<comment type="domain">
    <text evidence="3">2 residues (Tyr-75 and Arg-78) present in a large hydrophobic pocket are probably involved in substrate specificity. They are important for desuccinylation activity, but dispensable for deacetylation activity.</text>
</comment>
<dbReference type="Proteomes" id="UP001500227">
    <property type="component" value="Unassembled WGS sequence"/>
</dbReference>
<dbReference type="Pfam" id="PF02146">
    <property type="entry name" value="SIR2"/>
    <property type="match status" value="1"/>
</dbReference>
<evidence type="ECO:0000256" key="4">
    <source>
        <dbReference type="PROSITE-ProRule" id="PRU00236"/>
    </source>
</evidence>
<accession>A0ABP9M6G1</accession>
<evidence type="ECO:0000259" key="5">
    <source>
        <dbReference type="PROSITE" id="PS50305"/>
    </source>
</evidence>
<name>A0ABP9M6G1_9BURK</name>
<comment type="similarity">
    <text evidence="3">Belongs to the sirtuin family. Class III subfamily.</text>
</comment>
<feature type="domain" description="Deacetylase sirtuin-type" evidence="5">
    <location>
        <begin position="1"/>
        <end position="260"/>
    </location>
</feature>
<keyword evidence="7" id="KW-1185">Reference proteome</keyword>
<dbReference type="PROSITE" id="PS50305">
    <property type="entry name" value="SIRTUIN"/>
    <property type="match status" value="1"/>
</dbReference>
<evidence type="ECO:0000256" key="1">
    <source>
        <dbReference type="ARBA" id="ARBA00022679"/>
    </source>
</evidence>
<evidence type="ECO:0000256" key="3">
    <source>
        <dbReference type="HAMAP-Rule" id="MF_01121"/>
    </source>
</evidence>
<comment type="caution">
    <text evidence="3">Lacks conserved residue(s) required for the propagation of feature annotation.</text>
</comment>
<dbReference type="CDD" id="cd01412">
    <property type="entry name" value="SIRT5_Af1_CobB"/>
    <property type="match status" value="1"/>
</dbReference>
<gene>
    <name evidence="3" type="primary">cobB</name>
    <name evidence="6" type="ORF">GCM10023337_18510</name>
</gene>
<feature type="binding site" evidence="3 4">
    <location>
        <position position="137"/>
    </location>
    <ligand>
        <name>Zn(2+)</name>
        <dbReference type="ChEBI" id="CHEBI:29105"/>
    </ligand>
</feature>
<dbReference type="InterPro" id="IPR026591">
    <property type="entry name" value="Sirtuin_cat_small_dom_sf"/>
</dbReference>
<feature type="binding site" evidence="3 4">
    <location>
        <position position="165"/>
    </location>
    <ligand>
        <name>Zn(2+)</name>
        <dbReference type="ChEBI" id="CHEBI:29105"/>
    </ligand>
</feature>
<keyword evidence="2 3" id="KW-0520">NAD</keyword>
<dbReference type="PANTHER" id="PTHR11085">
    <property type="entry name" value="NAD-DEPENDENT PROTEIN DEACYLASE SIRTUIN-5, MITOCHONDRIAL-RELATED"/>
    <property type="match status" value="1"/>
</dbReference>
<feature type="binding site" evidence="3">
    <location>
        <position position="78"/>
    </location>
    <ligand>
        <name>substrate</name>
    </ligand>
</feature>
<dbReference type="SUPFAM" id="SSF52467">
    <property type="entry name" value="DHS-like NAD/FAD-binding domain"/>
    <property type="match status" value="1"/>
</dbReference>
<dbReference type="EC" id="2.3.1.286" evidence="3"/>
<keyword evidence="3 4" id="KW-0862">Zinc</keyword>
<comment type="cofactor">
    <cofactor evidence="3">
        <name>Zn(2+)</name>
        <dbReference type="ChEBI" id="CHEBI:29105"/>
    </cofactor>
    <text evidence="3">Binds 1 zinc ion per subunit.</text>
</comment>
<feature type="binding site" evidence="3 4">
    <location>
        <position position="134"/>
    </location>
    <ligand>
        <name>Zn(2+)</name>
        <dbReference type="ChEBI" id="CHEBI:29105"/>
    </ligand>
</feature>
<dbReference type="InterPro" id="IPR050134">
    <property type="entry name" value="NAD-dep_sirtuin_deacylases"/>
</dbReference>
<feature type="binding site" evidence="3">
    <location>
        <begin position="108"/>
        <end position="111"/>
    </location>
    <ligand>
        <name>NAD(+)</name>
        <dbReference type="ChEBI" id="CHEBI:57540"/>
    </ligand>
</feature>
<feature type="binding site" evidence="3">
    <location>
        <position position="246"/>
    </location>
    <ligand>
        <name>NAD(+)</name>
        <dbReference type="ChEBI" id="CHEBI:57540"/>
    </ligand>
</feature>
<keyword evidence="1" id="KW-0808">Transferase</keyword>
<dbReference type="InterPro" id="IPR029035">
    <property type="entry name" value="DHS-like_NAD/FAD-binding_dom"/>
</dbReference>
<organism evidence="6 7">
    <name type="scientific">Paenalcaligenes hermetiae</name>
    <dbReference type="NCBI Taxonomy" id="1157987"/>
    <lineage>
        <taxon>Bacteria</taxon>
        <taxon>Pseudomonadati</taxon>
        <taxon>Pseudomonadota</taxon>
        <taxon>Betaproteobacteria</taxon>
        <taxon>Burkholderiales</taxon>
        <taxon>Alcaligenaceae</taxon>
        <taxon>Paenalcaligenes</taxon>
    </lineage>
</organism>
<dbReference type="InterPro" id="IPR003000">
    <property type="entry name" value="Sirtuin"/>
</dbReference>
<protein>
    <recommendedName>
        <fullName evidence="3">NAD-dependent protein deacylase</fullName>
        <ecNumber evidence="3">2.3.1.286</ecNumber>
    </recommendedName>
    <alternativeName>
        <fullName evidence="3">Regulatory protein SIR2 homolog</fullName>
    </alternativeName>
</protein>
<dbReference type="Gene3D" id="3.30.1600.10">
    <property type="entry name" value="SIR2/SIRT2 'Small Domain"/>
    <property type="match status" value="1"/>
</dbReference>
<dbReference type="InterPro" id="IPR026590">
    <property type="entry name" value="Ssirtuin_cat_dom"/>
</dbReference>
<comment type="catalytic activity">
    <reaction evidence="3">
        <text>N(6)-succinyl-L-lysyl-[protein] + NAD(+) + H2O = 2''-O-succinyl-ADP-D-ribose + nicotinamide + L-lysyl-[protein]</text>
        <dbReference type="Rhea" id="RHEA:47668"/>
        <dbReference type="Rhea" id="RHEA-COMP:9752"/>
        <dbReference type="Rhea" id="RHEA-COMP:11877"/>
        <dbReference type="ChEBI" id="CHEBI:15377"/>
        <dbReference type="ChEBI" id="CHEBI:17154"/>
        <dbReference type="ChEBI" id="CHEBI:29969"/>
        <dbReference type="ChEBI" id="CHEBI:57540"/>
        <dbReference type="ChEBI" id="CHEBI:87830"/>
        <dbReference type="ChEBI" id="CHEBI:87832"/>
    </reaction>
</comment>
<dbReference type="Gene3D" id="3.40.50.1220">
    <property type="entry name" value="TPP-binding domain"/>
    <property type="match status" value="1"/>
</dbReference>
<comment type="function">
    <text evidence="3">NAD-dependent lysine deacetylase and desuccinylase that specifically removes acetyl and succinyl groups on target proteins. Modulates the activities of several proteins which are inactive in their acylated form.</text>
</comment>
<keyword evidence="3 4" id="KW-0479">Metal-binding</keyword>
<comment type="subcellular location">
    <subcellularLocation>
        <location evidence="3">Cytoplasm</location>
    </subcellularLocation>
</comment>
<keyword evidence="3" id="KW-0963">Cytoplasm</keyword>
<evidence type="ECO:0000313" key="7">
    <source>
        <dbReference type="Proteomes" id="UP001500227"/>
    </source>
</evidence>
<evidence type="ECO:0000256" key="2">
    <source>
        <dbReference type="ARBA" id="ARBA00023027"/>
    </source>
</evidence>
<dbReference type="HAMAP" id="MF_01121">
    <property type="entry name" value="Sirtuin_ClassIII"/>
    <property type="match status" value="1"/>
</dbReference>
<dbReference type="EMBL" id="BAABKD010000011">
    <property type="protein sequence ID" value="GAA5091944.1"/>
    <property type="molecule type" value="Genomic_DNA"/>
</dbReference>
<feature type="binding site" evidence="3">
    <location>
        <begin position="228"/>
        <end position="230"/>
    </location>
    <ligand>
        <name>NAD(+)</name>
        <dbReference type="ChEBI" id="CHEBI:57540"/>
    </ligand>
</feature>
<proteinExistence type="inferred from homology"/>
<reference evidence="7" key="1">
    <citation type="journal article" date="2019" name="Int. J. Syst. Evol. Microbiol.">
        <title>The Global Catalogue of Microorganisms (GCM) 10K type strain sequencing project: providing services to taxonomists for standard genome sequencing and annotation.</title>
        <authorList>
            <consortium name="The Broad Institute Genomics Platform"/>
            <consortium name="The Broad Institute Genome Sequencing Center for Infectious Disease"/>
            <person name="Wu L."/>
            <person name="Ma J."/>
        </authorList>
    </citation>
    <scope>NUCLEOTIDE SEQUENCE [LARGE SCALE GENOMIC DNA]</scope>
    <source>
        <strain evidence="7">JCM 18423</strain>
    </source>
</reference>